<keyword evidence="2 6" id="KW-0812">Transmembrane</keyword>
<evidence type="ECO:0000313" key="8">
    <source>
        <dbReference type="EMBL" id="APA15382.1"/>
    </source>
</evidence>
<evidence type="ECO:0000256" key="1">
    <source>
        <dbReference type="ARBA" id="ARBA00004141"/>
    </source>
</evidence>
<feature type="transmembrane region" description="Helical" evidence="6">
    <location>
        <begin position="84"/>
        <end position="106"/>
    </location>
</feature>
<comment type="subcellular location">
    <subcellularLocation>
        <location evidence="1">Membrane</location>
        <topology evidence="1">Multi-pass membrane protein</topology>
    </subcellularLocation>
</comment>
<proteinExistence type="predicted"/>
<dbReference type="Proteomes" id="UP000177798">
    <property type="component" value="Chromosome 14"/>
</dbReference>
<evidence type="ECO:0000256" key="3">
    <source>
        <dbReference type="ARBA" id="ARBA00022989"/>
    </source>
</evidence>
<evidence type="ECO:0000256" key="4">
    <source>
        <dbReference type="ARBA" id="ARBA00023136"/>
    </source>
</evidence>
<dbReference type="RefSeq" id="XP_001590277.1">
    <property type="nucleotide sequence ID" value="XM_001590227.1"/>
</dbReference>
<keyword evidence="3 6" id="KW-1133">Transmembrane helix</keyword>
<feature type="compositionally biased region" description="Low complexity" evidence="5">
    <location>
        <begin position="278"/>
        <end position="293"/>
    </location>
</feature>
<dbReference type="VEuPathDB" id="FungiDB:sscle_14g101520"/>
<evidence type="ECO:0000259" key="7">
    <source>
        <dbReference type="Pfam" id="PF01284"/>
    </source>
</evidence>
<name>A0A1D9QKP6_SCLS1</name>
<sequence>MATTHNGTEDIHANHGVKPSIGATLLRLLQLIIALAILGMAAFVVANAAYSGAILATFVASLTTLVLLYTLLSSHRLTNIFNNWAIALLDLLLTILWLATWITAAVQIRRYRFRFGYYGCGWFLCRRDLLEWEVSDDEGVGLGLSGRGLQKRDTYWRTWRTVFIAVAVLAAVEFVLFVISFFYTLTHILHHRDRHHHGAGAAAAGAGAGAGAGTQKNAADMEMQNQGQGQAGYTGQTVAGQTGAGYAGQMGADQTGYGQSGYGTGANPNTASPITHPTTGATGDMTGGTTNPV</sequence>
<dbReference type="OMA" id="NGTEDIH"/>
<gene>
    <name evidence="8" type="ORF">sscle_14g101520</name>
</gene>
<feature type="region of interest" description="Disordered" evidence="5">
    <location>
        <begin position="259"/>
        <end position="293"/>
    </location>
</feature>
<dbReference type="AlphaFoldDB" id="A0A1D9QKP6"/>
<dbReference type="Pfam" id="PF01284">
    <property type="entry name" value="MARVEL"/>
    <property type="match status" value="1"/>
</dbReference>
<dbReference type="PANTHER" id="PTHR37451:SF4">
    <property type="entry name" value="MARVEL DOMAIN-CONTAINING PROTEIN"/>
    <property type="match status" value="1"/>
</dbReference>
<keyword evidence="4 6" id="KW-0472">Membrane</keyword>
<feature type="transmembrane region" description="Helical" evidence="6">
    <location>
        <begin position="53"/>
        <end position="72"/>
    </location>
</feature>
<feature type="domain" description="MARVEL" evidence="7">
    <location>
        <begin position="23"/>
        <end position="182"/>
    </location>
</feature>
<protein>
    <recommendedName>
        <fullName evidence="7">MARVEL domain-containing protein</fullName>
    </recommendedName>
</protein>
<evidence type="ECO:0000256" key="2">
    <source>
        <dbReference type="ARBA" id="ARBA00022692"/>
    </source>
</evidence>
<evidence type="ECO:0000256" key="5">
    <source>
        <dbReference type="SAM" id="MobiDB-lite"/>
    </source>
</evidence>
<dbReference type="PANTHER" id="PTHR37451">
    <property type="entry name" value="MARVEL DOMAIN"/>
    <property type="match status" value="1"/>
</dbReference>
<feature type="transmembrane region" description="Helical" evidence="6">
    <location>
        <begin position="28"/>
        <end position="46"/>
    </location>
</feature>
<dbReference type="OrthoDB" id="3564138at2759"/>
<reference evidence="9" key="1">
    <citation type="journal article" date="2017" name="Genome Biol. Evol.">
        <title>The complete genome sequence of the phytopathogenic fungus Sclerotinia sclerotiorum reveals insights into the genome architecture of broad host range pathogens.</title>
        <authorList>
            <person name="Derbyshire M."/>
            <person name="Denton-Giles M."/>
            <person name="Hegedus D."/>
            <person name="Seifbarghy S."/>
            <person name="Rollins J."/>
            <person name="van Kan J."/>
            <person name="Seidl M.F."/>
            <person name="Faino L."/>
            <person name="Mbengue M."/>
            <person name="Navaud O."/>
            <person name="Raffaele S."/>
            <person name="Hammond-Kosack K."/>
            <person name="Heard S."/>
            <person name="Oliver R."/>
        </authorList>
    </citation>
    <scope>NUCLEOTIDE SEQUENCE [LARGE SCALE GENOMIC DNA]</scope>
    <source>
        <strain evidence="9">ATCC 18683 / 1980 / Ss-1</strain>
    </source>
</reference>
<dbReference type="KEGG" id="ssl:SS1G_09042"/>
<evidence type="ECO:0000313" key="9">
    <source>
        <dbReference type="Proteomes" id="UP000177798"/>
    </source>
</evidence>
<dbReference type="EMBL" id="CP017827">
    <property type="protein sequence ID" value="APA15382.1"/>
    <property type="molecule type" value="Genomic_DNA"/>
</dbReference>
<organism evidence="8 9">
    <name type="scientific">Sclerotinia sclerotiorum (strain ATCC 18683 / 1980 / Ss-1)</name>
    <name type="common">White mold</name>
    <name type="synonym">Whetzelinia sclerotiorum</name>
    <dbReference type="NCBI Taxonomy" id="665079"/>
    <lineage>
        <taxon>Eukaryota</taxon>
        <taxon>Fungi</taxon>
        <taxon>Dikarya</taxon>
        <taxon>Ascomycota</taxon>
        <taxon>Pezizomycotina</taxon>
        <taxon>Leotiomycetes</taxon>
        <taxon>Helotiales</taxon>
        <taxon>Sclerotiniaceae</taxon>
        <taxon>Sclerotinia</taxon>
    </lineage>
</organism>
<evidence type="ECO:0000256" key="6">
    <source>
        <dbReference type="SAM" id="Phobius"/>
    </source>
</evidence>
<accession>A0A1D9QKP6</accession>
<dbReference type="GO" id="GO:0016020">
    <property type="term" value="C:membrane"/>
    <property type="evidence" value="ECO:0007669"/>
    <property type="project" value="UniProtKB-SubCell"/>
</dbReference>
<dbReference type="InterPro" id="IPR008253">
    <property type="entry name" value="Marvel"/>
</dbReference>
<feature type="compositionally biased region" description="Polar residues" evidence="5">
    <location>
        <begin position="266"/>
        <end position="277"/>
    </location>
</feature>
<feature type="transmembrane region" description="Helical" evidence="6">
    <location>
        <begin position="161"/>
        <end position="185"/>
    </location>
</feature>